<protein>
    <submittedName>
        <fullName evidence="1">Uncharacterized protein</fullName>
    </submittedName>
</protein>
<gene>
    <name evidence="1" type="ORF">HEB94_001984</name>
</gene>
<dbReference type="AlphaFoldDB" id="A0A927MQQ3"/>
<evidence type="ECO:0000313" key="1">
    <source>
        <dbReference type="EMBL" id="MBE1605136.1"/>
    </source>
</evidence>
<accession>A0A927MQQ3</accession>
<dbReference type="Proteomes" id="UP000638648">
    <property type="component" value="Unassembled WGS sequence"/>
</dbReference>
<reference evidence="1" key="1">
    <citation type="submission" date="2020-10" db="EMBL/GenBank/DDBJ databases">
        <title>Sequencing the genomes of 1000 actinobacteria strains.</title>
        <authorList>
            <person name="Klenk H.-P."/>
        </authorList>
    </citation>
    <scope>NUCLEOTIDE SEQUENCE</scope>
    <source>
        <strain evidence="1">DSM 45354</strain>
    </source>
</reference>
<sequence>MRGAFGLPKSIIAIRGDPVDAGRTHGRRRDLLVTPLSRRPGIDVPVVGAPMACPGIGSLADAERHPRAAADVIGPS</sequence>
<comment type="caution">
    <text evidence="1">The sequence shown here is derived from an EMBL/GenBank/DDBJ whole genome shotgun (WGS) entry which is preliminary data.</text>
</comment>
<keyword evidence="2" id="KW-1185">Reference proteome</keyword>
<evidence type="ECO:0000313" key="2">
    <source>
        <dbReference type="Proteomes" id="UP000638648"/>
    </source>
</evidence>
<dbReference type="RefSeq" id="WP_192749525.1">
    <property type="nucleotide sequence ID" value="NZ_BAABJL010000133.1"/>
</dbReference>
<name>A0A927MQQ3_9ACTN</name>
<organism evidence="1 2">
    <name type="scientific">Actinopolymorpha pittospori</name>
    <dbReference type="NCBI Taxonomy" id="648752"/>
    <lineage>
        <taxon>Bacteria</taxon>
        <taxon>Bacillati</taxon>
        <taxon>Actinomycetota</taxon>
        <taxon>Actinomycetes</taxon>
        <taxon>Propionibacteriales</taxon>
        <taxon>Actinopolymorphaceae</taxon>
        <taxon>Actinopolymorpha</taxon>
    </lineage>
</organism>
<dbReference type="EMBL" id="JADBEM010000001">
    <property type="protein sequence ID" value="MBE1605136.1"/>
    <property type="molecule type" value="Genomic_DNA"/>
</dbReference>
<proteinExistence type="predicted"/>